<dbReference type="EMBL" id="JAEIOS010000009">
    <property type="protein sequence ID" value="MBI8988247.1"/>
    <property type="molecule type" value="Genomic_DNA"/>
</dbReference>
<gene>
    <name evidence="2" type="ORF">JDV75_00500</name>
</gene>
<dbReference type="Proteomes" id="UP000645966">
    <property type="component" value="Unassembled WGS sequence"/>
</dbReference>
<feature type="transmembrane region" description="Helical" evidence="1">
    <location>
        <begin position="54"/>
        <end position="77"/>
    </location>
</feature>
<proteinExistence type="predicted"/>
<feature type="transmembrane region" description="Helical" evidence="1">
    <location>
        <begin position="225"/>
        <end position="245"/>
    </location>
</feature>
<accession>A0A934I4M0</accession>
<feature type="transmembrane region" description="Helical" evidence="1">
    <location>
        <begin position="165"/>
        <end position="183"/>
    </location>
</feature>
<evidence type="ECO:0000313" key="2">
    <source>
        <dbReference type="EMBL" id="MBI8988247.1"/>
    </source>
</evidence>
<evidence type="ECO:0000313" key="3">
    <source>
        <dbReference type="Proteomes" id="UP000645966"/>
    </source>
</evidence>
<dbReference type="AlphaFoldDB" id="A0A934I4M0"/>
<sequence>MTTTFLNRLLRYTLTDISVMLAAVFLPVAVYLGVTFDTGQWNVPAGPVANLHFIVAMSIALYGTATVAANEGATITAERDTNWLRTIALTRLGMNRYVAVKLLITLVVSFVPILAIAAVSPLRGAEAPVGMWFAVGACCLVGAVIFGLFGLMMGLWFSGSTVTRYMGLIMMLIAFMGNLFLPLEGVLLDIARFTPMFGPGMLTRSVIWYLSPGTGGGADDQLFPLWQLILNMGVWTLIFVALAWLDHRRGLRR</sequence>
<name>A0A934I4M0_9CORY</name>
<feature type="transmembrane region" description="Helical" evidence="1">
    <location>
        <begin position="98"/>
        <end position="119"/>
    </location>
</feature>
<keyword evidence="1" id="KW-1133">Transmembrane helix</keyword>
<keyword evidence="1" id="KW-0472">Membrane</keyword>
<protein>
    <submittedName>
        <fullName evidence="2">ABC transporter permease</fullName>
    </submittedName>
</protein>
<feature type="transmembrane region" description="Helical" evidence="1">
    <location>
        <begin position="12"/>
        <end position="34"/>
    </location>
</feature>
<evidence type="ECO:0000256" key="1">
    <source>
        <dbReference type="SAM" id="Phobius"/>
    </source>
</evidence>
<organism evidence="2 3">
    <name type="scientific">Corynebacterium meridianum</name>
    <dbReference type="NCBI Taxonomy" id="2765363"/>
    <lineage>
        <taxon>Bacteria</taxon>
        <taxon>Bacillati</taxon>
        <taxon>Actinomycetota</taxon>
        <taxon>Actinomycetes</taxon>
        <taxon>Mycobacteriales</taxon>
        <taxon>Corynebacteriaceae</taxon>
        <taxon>Corynebacterium</taxon>
    </lineage>
</organism>
<dbReference type="RefSeq" id="WP_198737311.1">
    <property type="nucleotide sequence ID" value="NZ_JAEIOS010000009.1"/>
</dbReference>
<reference evidence="2" key="1">
    <citation type="submission" date="2020-12" db="EMBL/GenBank/DDBJ databases">
        <title>Genome public.</title>
        <authorList>
            <person name="Sun Q."/>
        </authorList>
    </citation>
    <scope>NUCLEOTIDE SEQUENCE</scope>
    <source>
        <strain evidence="2">CCM 8863</strain>
    </source>
</reference>
<keyword evidence="1" id="KW-0812">Transmembrane</keyword>
<comment type="caution">
    <text evidence="2">The sequence shown here is derived from an EMBL/GenBank/DDBJ whole genome shotgun (WGS) entry which is preliminary data.</text>
</comment>
<keyword evidence="3" id="KW-1185">Reference proteome</keyword>
<feature type="transmembrane region" description="Helical" evidence="1">
    <location>
        <begin position="131"/>
        <end position="153"/>
    </location>
</feature>